<name>A0A0F9LWI8_9ZZZZ</name>
<dbReference type="AlphaFoldDB" id="A0A0F9LWI8"/>
<evidence type="ECO:0000313" key="1">
    <source>
        <dbReference type="EMBL" id="KKM91481.1"/>
    </source>
</evidence>
<protein>
    <submittedName>
        <fullName evidence="1">Uncharacterized protein</fullName>
    </submittedName>
</protein>
<organism evidence="1">
    <name type="scientific">marine sediment metagenome</name>
    <dbReference type="NCBI Taxonomy" id="412755"/>
    <lineage>
        <taxon>unclassified sequences</taxon>
        <taxon>metagenomes</taxon>
        <taxon>ecological metagenomes</taxon>
    </lineage>
</organism>
<gene>
    <name evidence="1" type="ORF">LCGC14_1228200</name>
</gene>
<comment type="caution">
    <text evidence="1">The sequence shown here is derived from an EMBL/GenBank/DDBJ whole genome shotgun (WGS) entry which is preliminary data.</text>
</comment>
<sequence length="39" mass="4693">MMPGRITTNIAEFMWVRMTARLRFELECMDVCLGPEWWA</sequence>
<accession>A0A0F9LWI8</accession>
<dbReference type="EMBL" id="LAZR01006526">
    <property type="protein sequence ID" value="KKM91481.1"/>
    <property type="molecule type" value="Genomic_DNA"/>
</dbReference>
<proteinExistence type="predicted"/>
<reference evidence="1" key="1">
    <citation type="journal article" date="2015" name="Nature">
        <title>Complex archaea that bridge the gap between prokaryotes and eukaryotes.</title>
        <authorList>
            <person name="Spang A."/>
            <person name="Saw J.H."/>
            <person name="Jorgensen S.L."/>
            <person name="Zaremba-Niedzwiedzka K."/>
            <person name="Martijn J."/>
            <person name="Lind A.E."/>
            <person name="van Eijk R."/>
            <person name="Schleper C."/>
            <person name="Guy L."/>
            <person name="Ettema T.J."/>
        </authorList>
    </citation>
    <scope>NUCLEOTIDE SEQUENCE</scope>
</reference>